<dbReference type="AlphaFoldDB" id="A0AAE3SFP3"/>
<sequence length="138" mass="16328">MLKIVSSNRQIEYPNLYREPVFISPSYRNGFLVNKKHKYFMLKVCDIAYFIFENKNTYAVSFDKTFYNMNKTLESIETELNPADFFRTSRNTIINKEAFDNFELYFNGKLVVKLQNNLSDNIVISRAKAAAFKCWLDK</sequence>
<dbReference type="SMART" id="SM00850">
    <property type="entry name" value="LytTR"/>
    <property type="match status" value="1"/>
</dbReference>
<comment type="caution">
    <text evidence="2">The sequence shown here is derived from an EMBL/GenBank/DDBJ whole genome shotgun (WGS) entry which is preliminary data.</text>
</comment>
<dbReference type="RefSeq" id="WP_301190872.1">
    <property type="nucleotide sequence ID" value="NZ_JAPDPJ010000027.1"/>
</dbReference>
<dbReference type="EMBL" id="JAPDPJ010000027">
    <property type="protein sequence ID" value="MCW3787307.1"/>
    <property type="molecule type" value="Genomic_DNA"/>
</dbReference>
<name>A0AAE3SFP3_9BACT</name>
<dbReference type="PANTHER" id="PTHR37299:SF1">
    <property type="entry name" value="STAGE 0 SPORULATION PROTEIN A HOMOLOG"/>
    <property type="match status" value="1"/>
</dbReference>
<accession>A0AAE3SFP3</accession>
<protein>
    <submittedName>
        <fullName evidence="2">LytTR family transcriptional regulator</fullName>
    </submittedName>
</protein>
<evidence type="ECO:0000259" key="1">
    <source>
        <dbReference type="PROSITE" id="PS50930"/>
    </source>
</evidence>
<feature type="domain" description="HTH LytTR-type" evidence="1">
    <location>
        <begin position="31"/>
        <end position="138"/>
    </location>
</feature>
<dbReference type="InterPro" id="IPR007492">
    <property type="entry name" value="LytTR_DNA-bd_dom"/>
</dbReference>
<keyword evidence="3" id="KW-1185">Reference proteome</keyword>
<gene>
    <name evidence="2" type="ORF">OM075_12575</name>
</gene>
<dbReference type="GO" id="GO:0003677">
    <property type="term" value="F:DNA binding"/>
    <property type="evidence" value="ECO:0007669"/>
    <property type="project" value="InterPro"/>
</dbReference>
<evidence type="ECO:0000313" key="3">
    <source>
        <dbReference type="Proteomes" id="UP001209229"/>
    </source>
</evidence>
<reference evidence="2" key="1">
    <citation type="submission" date="2022-10" db="EMBL/GenBank/DDBJ databases">
        <authorList>
            <person name="Yu W.X."/>
        </authorList>
    </citation>
    <scope>NUCLEOTIDE SEQUENCE</scope>
    <source>
        <strain evidence="2">AAT</strain>
    </source>
</reference>
<dbReference type="PANTHER" id="PTHR37299">
    <property type="entry name" value="TRANSCRIPTIONAL REGULATOR-RELATED"/>
    <property type="match status" value="1"/>
</dbReference>
<organism evidence="2 3">
    <name type="scientific">Plebeiibacterium sediminum</name>
    <dbReference type="NCBI Taxonomy" id="2992112"/>
    <lineage>
        <taxon>Bacteria</taxon>
        <taxon>Pseudomonadati</taxon>
        <taxon>Bacteroidota</taxon>
        <taxon>Bacteroidia</taxon>
        <taxon>Marinilabiliales</taxon>
        <taxon>Marinilabiliaceae</taxon>
        <taxon>Plebeiibacterium</taxon>
    </lineage>
</organism>
<dbReference type="Gene3D" id="2.40.50.1020">
    <property type="entry name" value="LytTr DNA-binding domain"/>
    <property type="match status" value="1"/>
</dbReference>
<dbReference type="InterPro" id="IPR046947">
    <property type="entry name" value="LytR-like"/>
</dbReference>
<dbReference type="Pfam" id="PF04397">
    <property type="entry name" value="LytTR"/>
    <property type="match status" value="1"/>
</dbReference>
<proteinExistence type="predicted"/>
<dbReference type="PROSITE" id="PS50930">
    <property type="entry name" value="HTH_LYTTR"/>
    <property type="match status" value="1"/>
</dbReference>
<dbReference type="GO" id="GO:0000156">
    <property type="term" value="F:phosphorelay response regulator activity"/>
    <property type="evidence" value="ECO:0007669"/>
    <property type="project" value="InterPro"/>
</dbReference>
<evidence type="ECO:0000313" key="2">
    <source>
        <dbReference type="EMBL" id="MCW3787307.1"/>
    </source>
</evidence>
<dbReference type="Proteomes" id="UP001209229">
    <property type="component" value="Unassembled WGS sequence"/>
</dbReference>